<evidence type="ECO:0000313" key="6">
    <source>
        <dbReference type="EMBL" id="MFD2830107.1"/>
    </source>
</evidence>
<keyword evidence="7" id="KW-1185">Reference proteome</keyword>
<comment type="caution">
    <text evidence="6">The sequence shown here is derived from an EMBL/GenBank/DDBJ whole genome shotgun (WGS) entry which is preliminary data.</text>
</comment>
<proteinExistence type="predicted"/>
<dbReference type="RefSeq" id="WP_377772718.1">
    <property type="nucleotide sequence ID" value="NZ_JBHUOQ010000001.1"/>
</dbReference>
<evidence type="ECO:0000256" key="1">
    <source>
        <dbReference type="ARBA" id="ARBA00022475"/>
    </source>
</evidence>
<dbReference type="EMBL" id="JBHUOQ010000001">
    <property type="protein sequence ID" value="MFD2830107.1"/>
    <property type="molecule type" value="Genomic_DNA"/>
</dbReference>
<evidence type="ECO:0000256" key="4">
    <source>
        <dbReference type="ARBA" id="ARBA00023136"/>
    </source>
</evidence>
<reference evidence="7" key="1">
    <citation type="journal article" date="2019" name="Int. J. Syst. Evol. Microbiol.">
        <title>The Global Catalogue of Microorganisms (GCM) 10K type strain sequencing project: providing services to taxonomists for standard genome sequencing and annotation.</title>
        <authorList>
            <consortium name="The Broad Institute Genomics Platform"/>
            <consortium name="The Broad Institute Genome Sequencing Center for Infectious Disease"/>
            <person name="Wu L."/>
            <person name="Ma J."/>
        </authorList>
    </citation>
    <scope>NUCLEOTIDE SEQUENCE [LARGE SCALE GENOMIC DNA]</scope>
    <source>
        <strain evidence="7">KCTC 33575</strain>
    </source>
</reference>
<keyword evidence="3 5" id="KW-1133">Transmembrane helix</keyword>
<feature type="transmembrane region" description="Helical" evidence="5">
    <location>
        <begin position="103"/>
        <end position="123"/>
    </location>
</feature>
<keyword evidence="4 5" id="KW-0472">Membrane</keyword>
<sequence>MLHLHLTSIVLAIILFVVVYVLYKKDSSPENKLPKILHMVLRLFYILVIASGLIVYIQNMDGISNAGSHMEYGLKVLFGLFSVALMESTLVRLKKQSPAANKIAIVAVVLIIITVGLGTYLPLGVL</sequence>
<keyword evidence="1" id="KW-1003">Cell membrane</keyword>
<evidence type="ECO:0000256" key="5">
    <source>
        <dbReference type="SAM" id="Phobius"/>
    </source>
</evidence>
<protein>
    <submittedName>
        <fullName evidence="6">YisL family protein</fullName>
    </submittedName>
</protein>
<dbReference type="InterPro" id="IPR010899">
    <property type="entry name" value="UPF0344"/>
</dbReference>
<organism evidence="6 7">
    <name type="scientific">Corticicoccus populi</name>
    <dbReference type="NCBI Taxonomy" id="1812821"/>
    <lineage>
        <taxon>Bacteria</taxon>
        <taxon>Bacillati</taxon>
        <taxon>Bacillota</taxon>
        <taxon>Bacilli</taxon>
        <taxon>Bacillales</taxon>
        <taxon>Staphylococcaceae</taxon>
        <taxon>Corticicoccus</taxon>
    </lineage>
</organism>
<evidence type="ECO:0000256" key="2">
    <source>
        <dbReference type="ARBA" id="ARBA00022692"/>
    </source>
</evidence>
<evidence type="ECO:0000256" key="3">
    <source>
        <dbReference type="ARBA" id="ARBA00022989"/>
    </source>
</evidence>
<feature type="transmembrane region" description="Helical" evidence="5">
    <location>
        <begin position="72"/>
        <end position="91"/>
    </location>
</feature>
<keyword evidence="2 5" id="KW-0812">Transmembrane</keyword>
<feature type="transmembrane region" description="Helical" evidence="5">
    <location>
        <begin position="6"/>
        <end position="23"/>
    </location>
</feature>
<gene>
    <name evidence="6" type="ORF">ACFSX4_06450</name>
</gene>
<evidence type="ECO:0000313" key="7">
    <source>
        <dbReference type="Proteomes" id="UP001597519"/>
    </source>
</evidence>
<dbReference type="Proteomes" id="UP001597519">
    <property type="component" value="Unassembled WGS sequence"/>
</dbReference>
<accession>A0ABW5WUZ7</accession>
<feature type="transmembrane region" description="Helical" evidence="5">
    <location>
        <begin position="43"/>
        <end position="60"/>
    </location>
</feature>
<dbReference type="Pfam" id="PF07457">
    <property type="entry name" value="DUF1516"/>
    <property type="match status" value="1"/>
</dbReference>
<name>A0ABW5WUZ7_9STAP</name>